<feature type="non-terminal residue" evidence="1">
    <location>
        <position position="1"/>
    </location>
</feature>
<dbReference type="SUPFAM" id="SSF52058">
    <property type="entry name" value="L domain-like"/>
    <property type="match status" value="1"/>
</dbReference>
<protein>
    <recommendedName>
        <fullName evidence="3">Leucine Rich repeat-containing domain protein</fullName>
    </recommendedName>
</protein>
<evidence type="ECO:0000313" key="2">
    <source>
        <dbReference type="Proteomes" id="UP000053660"/>
    </source>
</evidence>
<gene>
    <name evidence="1" type="ORF">OESDEN_22811</name>
</gene>
<sequence>FHNLTSLIDVNLSCNEICDVSPNTFDGVRNTLQNLILDTNCLEKFPAGAVKNMESLIALHLKYNKVSL</sequence>
<keyword evidence="2" id="KW-1185">Reference proteome</keyword>
<accession>A0A0B1RY18</accession>
<dbReference type="Gene3D" id="3.80.10.10">
    <property type="entry name" value="Ribonuclease Inhibitor"/>
    <property type="match status" value="1"/>
</dbReference>
<dbReference type="EMBL" id="KN610632">
    <property type="protein sequence ID" value="KHJ77569.1"/>
    <property type="molecule type" value="Genomic_DNA"/>
</dbReference>
<evidence type="ECO:0008006" key="3">
    <source>
        <dbReference type="Google" id="ProtNLM"/>
    </source>
</evidence>
<organism evidence="1 2">
    <name type="scientific">Oesophagostomum dentatum</name>
    <name type="common">Nodular worm</name>
    <dbReference type="NCBI Taxonomy" id="61180"/>
    <lineage>
        <taxon>Eukaryota</taxon>
        <taxon>Metazoa</taxon>
        <taxon>Ecdysozoa</taxon>
        <taxon>Nematoda</taxon>
        <taxon>Chromadorea</taxon>
        <taxon>Rhabditida</taxon>
        <taxon>Rhabditina</taxon>
        <taxon>Rhabditomorpha</taxon>
        <taxon>Strongyloidea</taxon>
        <taxon>Strongylidae</taxon>
        <taxon>Oesophagostomum</taxon>
    </lineage>
</organism>
<evidence type="ECO:0000313" key="1">
    <source>
        <dbReference type="EMBL" id="KHJ77569.1"/>
    </source>
</evidence>
<dbReference type="Proteomes" id="UP000053660">
    <property type="component" value="Unassembled WGS sequence"/>
</dbReference>
<dbReference type="InterPro" id="IPR032675">
    <property type="entry name" value="LRR_dom_sf"/>
</dbReference>
<dbReference type="AlphaFoldDB" id="A0A0B1RY18"/>
<dbReference type="OrthoDB" id="1055097at2759"/>
<name>A0A0B1RY18_OESDE</name>
<reference evidence="1 2" key="1">
    <citation type="submission" date="2014-03" db="EMBL/GenBank/DDBJ databases">
        <title>Draft genome of the hookworm Oesophagostomum dentatum.</title>
        <authorList>
            <person name="Mitreva M."/>
        </authorList>
    </citation>
    <scope>NUCLEOTIDE SEQUENCE [LARGE SCALE GENOMIC DNA]</scope>
    <source>
        <strain evidence="1 2">OD-Hann</strain>
    </source>
</reference>
<proteinExistence type="predicted"/>